<dbReference type="InterPro" id="IPR052905">
    <property type="entry name" value="LD-transpeptidase_YkuD-like"/>
</dbReference>
<comment type="similarity">
    <text evidence="2">Belongs to the YkuD family.</text>
</comment>
<feature type="active site" description="Nucleophile" evidence="7">
    <location>
        <position position="445"/>
    </location>
</feature>
<keyword evidence="3" id="KW-0808">Transferase</keyword>
<dbReference type="InterPro" id="IPR002477">
    <property type="entry name" value="Peptidoglycan-bd-like"/>
</dbReference>
<dbReference type="InterPro" id="IPR036366">
    <property type="entry name" value="PGBDSf"/>
</dbReference>
<accession>A0ABX0W1J8</accession>
<dbReference type="Pfam" id="PF01471">
    <property type="entry name" value="PG_binding_1"/>
    <property type="match status" value="1"/>
</dbReference>
<dbReference type="InterPro" id="IPR045380">
    <property type="entry name" value="LD_TPept_scaffold_dom"/>
</dbReference>
<reference evidence="10 11" key="1">
    <citation type="submission" date="2020-03" db="EMBL/GenBank/DDBJ databases">
        <title>Bacterial isolates of synthetic phycosphere.</title>
        <authorList>
            <person name="Fu H."/>
            <person name="Moran M.A."/>
        </authorList>
    </citation>
    <scope>NUCLEOTIDE SEQUENCE [LARGE SCALE GENOMIC DNA]</scope>
    <source>
        <strain evidence="10 11">HF1</strain>
    </source>
</reference>
<name>A0ABX0W1J8_9RHOB</name>
<dbReference type="CDD" id="cd16913">
    <property type="entry name" value="YkuD_like"/>
    <property type="match status" value="1"/>
</dbReference>
<keyword evidence="5 7" id="KW-0573">Peptidoglycan synthesis</keyword>
<evidence type="ECO:0000256" key="5">
    <source>
        <dbReference type="ARBA" id="ARBA00022984"/>
    </source>
</evidence>
<evidence type="ECO:0000256" key="4">
    <source>
        <dbReference type="ARBA" id="ARBA00022960"/>
    </source>
</evidence>
<feature type="domain" description="L,D-TPase catalytic" evidence="9">
    <location>
        <begin position="295"/>
        <end position="470"/>
    </location>
</feature>
<dbReference type="Gene3D" id="2.40.440.10">
    <property type="entry name" value="L,D-transpeptidase catalytic domain-like"/>
    <property type="match status" value="1"/>
</dbReference>
<organism evidence="10 11">
    <name type="scientific">Marivivens donghaensis</name>
    <dbReference type="NCBI Taxonomy" id="1699413"/>
    <lineage>
        <taxon>Bacteria</taxon>
        <taxon>Pseudomonadati</taxon>
        <taxon>Pseudomonadota</taxon>
        <taxon>Alphaproteobacteria</taxon>
        <taxon>Rhodobacterales</taxon>
        <taxon>Paracoccaceae</taxon>
        <taxon>Marivivens group</taxon>
        <taxon>Marivivens</taxon>
    </lineage>
</organism>
<feature type="active site" description="Proton donor/acceptor" evidence="7">
    <location>
        <position position="426"/>
    </location>
</feature>
<dbReference type="Proteomes" id="UP000709466">
    <property type="component" value="Unassembled WGS sequence"/>
</dbReference>
<dbReference type="InterPro" id="IPR036365">
    <property type="entry name" value="PGBD-like_sf"/>
</dbReference>
<evidence type="ECO:0000313" key="10">
    <source>
        <dbReference type="EMBL" id="NIY73381.1"/>
    </source>
</evidence>
<feature type="signal peptide" evidence="8">
    <location>
        <begin position="1"/>
        <end position="29"/>
    </location>
</feature>
<dbReference type="PROSITE" id="PS52029">
    <property type="entry name" value="LD_TPASE"/>
    <property type="match status" value="1"/>
</dbReference>
<evidence type="ECO:0000256" key="6">
    <source>
        <dbReference type="ARBA" id="ARBA00023316"/>
    </source>
</evidence>
<dbReference type="EMBL" id="JAATOP010000009">
    <property type="protein sequence ID" value="NIY73381.1"/>
    <property type="molecule type" value="Genomic_DNA"/>
</dbReference>
<evidence type="ECO:0000256" key="8">
    <source>
        <dbReference type="SAM" id="SignalP"/>
    </source>
</evidence>
<dbReference type="InterPro" id="IPR038063">
    <property type="entry name" value="Transpep_catalytic_dom"/>
</dbReference>
<keyword evidence="4 7" id="KW-0133">Cell shape</keyword>
<sequence>MARIVKRPAAFMAATAIALTVVFSTPAHAQVTAFRQAIAENASQDDAIAAFYRARDFQGLWSGTDELAQARRNALLGAFDSASLHGLPQAQFDPQALIARMQVADTVYERGQMDVELTKLFLDYARDLQSGILVPSRVSSDIKRQAPVRDRLETLTAFAEADPTTFIRDLAPQTGEYARLMRAKIDLEHRILAGGWGETVRASDTLRPGDTGATVVELRNRLIKMGYMGRSVSSTYDEQLVEAVSKFQAEHGLLVDGVAGGGTLTELNVSPEERLQSVIVAMERERWLNRERGERHVWVNQADFTAKIIDDGIVTFETRAVIGANTSDRRSPEFSDTMDHMVINPSWYVPRSIVVGEYLPQLQQNPAAAGQLQIINASGQVMSRNQDFSQFTASTFPYSMKQPPGPGNALGTVKFMFPNRYNIYLHDTPSRSLFARESRAFSHGCIRLQDPHDFAYALLAVQTDDPQGFFQSKLRSGVEQRVNLDTPIPVHLDYRTAFTNADGTLQFRRDVYGRDRQIWNALSAAGVAGAGVQG</sequence>
<proteinExistence type="inferred from homology"/>
<comment type="caution">
    <text evidence="10">The sequence shown here is derived from an EMBL/GenBank/DDBJ whole genome shotgun (WGS) entry which is preliminary data.</text>
</comment>
<dbReference type="SUPFAM" id="SSF47090">
    <property type="entry name" value="PGBD-like"/>
    <property type="match status" value="1"/>
</dbReference>
<evidence type="ECO:0000259" key="9">
    <source>
        <dbReference type="PROSITE" id="PS52029"/>
    </source>
</evidence>
<feature type="chain" id="PRO_5047111308" evidence="8">
    <location>
        <begin position="30"/>
        <end position="534"/>
    </location>
</feature>
<comment type="pathway">
    <text evidence="1 7">Cell wall biogenesis; peptidoglycan biosynthesis.</text>
</comment>
<protein>
    <submittedName>
        <fullName evidence="10">L,D-transpeptidase family protein</fullName>
    </submittedName>
</protein>
<dbReference type="RefSeq" id="WP_167638768.1">
    <property type="nucleotide sequence ID" value="NZ_JAATOP010000009.1"/>
</dbReference>
<evidence type="ECO:0000313" key="11">
    <source>
        <dbReference type="Proteomes" id="UP000709466"/>
    </source>
</evidence>
<evidence type="ECO:0000256" key="1">
    <source>
        <dbReference type="ARBA" id="ARBA00004752"/>
    </source>
</evidence>
<dbReference type="Pfam" id="PF20142">
    <property type="entry name" value="Scaffold"/>
    <property type="match status" value="1"/>
</dbReference>
<dbReference type="InterPro" id="IPR005490">
    <property type="entry name" value="LD_TPept_cat_dom"/>
</dbReference>
<dbReference type="Pfam" id="PF03734">
    <property type="entry name" value="YkuD"/>
    <property type="match status" value="1"/>
</dbReference>
<gene>
    <name evidence="10" type="ORF">HCZ30_13185</name>
</gene>
<dbReference type="PANTHER" id="PTHR41533:SF2">
    <property type="entry name" value="BLR7131 PROTEIN"/>
    <property type="match status" value="1"/>
</dbReference>
<dbReference type="Gene3D" id="1.10.101.10">
    <property type="entry name" value="PGBD-like superfamily/PGBD"/>
    <property type="match status" value="1"/>
</dbReference>
<evidence type="ECO:0000256" key="7">
    <source>
        <dbReference type="PROSITE-ProRule" id="PRU01373"/>
    </source>
</evidence>
<dbReference type="SUPFAM" id="SSF141523">
    <property type="entry name" value="L,D-transpeptidase catalytic domain-like"/>
    <property type="match status" value="1"/>
</dbReference>
<dbReference type="PANTHER" id="PTHR41533">
    <property type="entry name" value="L,D-TRANSPEPTIDASE HI_1667-RELATED"/>
    <property type="match status" value="1"/>
</dbReference>
<evidence type="ECO:0000256" key="3">
    <source>
        <dbReference type="ARBA" id="ARBA00022679"/>
    </source>
</evidence>
<keyword evidence="11" id="KW-1185">Reference proteome</keyword>
<evidence type="ECO:0000256" key="2">
    <source>
        <dbReference type="ARBA" id="ARBA00005992"/>
    </source>
</evidence>
<keyword evidence="8" id="KW-0732">Signal</keyword>
<keyword evidence="6 7" id="KW-0961">Cell wall biogenesis/degradation</keyword>